<dbReference type="Proteomes" id="UP000594261">
    <property type="component" value="Chromosome 4"/>
</dbReference>
<evidence type="ECO:0008006" key="3">
    <source>
        <dbReference type="Google" id="ProtNLM"/>
    </source>
</evidence>
<dbReference type="AlphaFoldDB" id="A0A7N2R3W3"/>
<dbReference type="PANTHER" id="PTHR46890">
    <property type="entry name" value="NON-LTR RETROLELEMENT REVERSE TRANSCRIPTASE-LIKE PROTEIN-RELATED"/>
    <property type="match status" value="1"/>
</dbReference>
<proteinExistence type="predicted"/>
<dbReference type="EnsemblPlants" id="QL04p090352:mrna">
    <property type="protein sequence ID" value="QL04p090352:mrna"/>
    <property type="gene ID" value="QL04p090352"/>
</dbReference>
<sequence>MLCIKEGDNNTKSIHKMANSHRRFNHLRTLEVDGVVFEEESEVTNQVVQFYKNLYKETEGWRPFVEGLEFGRIGEMERVWLEWKFEREEILQVVSDLEGDKAPGPDGFTTVFYHHCWRVVEKDVLAVFEEFFQHYQLISETQNSFVGRRQILDSVLIANECVDSRGKSRVPGVICKLDIEKIYDHVNWEALLYLLNRMGFGVKWYVEQILHIQLLLLCFKAVTGLKVNVHKSEMVPIGEGAEDRRIWDVRFIREFNDWEMDEGLHFLCILGANTPPMDVGDRMRCKLKPNGDFDIRSYYNKLRASPSIVFPWKAIWGAKAPRQNLVDCGVQPCL</sequence>
<evidence type="ECO:0000313" key="1">
    <source>
        <dbReference type="EnsemblPlants" id="QL04p090352:mrna"/>
    </source>
</evidence>
<dbReference type="Gramene" id="QL04p090352:mrna">
    <property type="protein sequence ID" value="QL04p090352:mrna"/>
    <property type="gene ID" value="QL04p090352"/>
</dbReference>
<dbReference type="InParanoid" id="A0A7N2R3W3"/>
<reference evidence="1" key="2">
    <citation type="submission" date="2021-01" db="UniProtKB">
        <authorList>
            <consortium name="EnsemblPlants"/>
        </authorList>
    </citation>
    <scope>IDENTIFICATION</scope>
</reference>
<dbReference type="InterPro" id="IPR052343">
    <property type="entry name" value="Retrotransposon-Effector_Assoc"/>
</dbReference>
<protein>
    <recommendedName>
        <fullName evidence="3">Reverse transcriptase domain-containing protein</fullName>
    </recommendedName>
</protein>
<evidence type="ECO:0000313" key="2">
    <source>
        <dbReference type="Proteomes" id="UP000594261"/>
    </source>
</evidence>
<reference evidence="1 2" key="1">
    <citation type="journal article" date="2016" name="G3 (Bethesda)">
        <title>First Draft Assembly and Annotation of the Genome of a California Endemic Oak Quercus lobata Nee (Fagaceae).</title>
        <authorList>
            <person name="Sork V.L."/>
            <person name="Fitz-Gibbon S.T."/>
            <person name="Puiu D."/>
            <person name="Crepeau M."/>
            <person name="Gugger P.F."/>
            <person name="Sherman R."/>
            <person name="Stevens K."/>
            <person name="Langley C.H."/>
            <person name="Pellegrini M."/>
            <person name="Salzberg S.L."/>
        </authorList>
    </citation>
    <scope>NUCLEOTIDE SEQUENCE [LARGE SCALE GENOMIC DNA]</scope>
    <source>
        <strain evidence="1 2">cv. SW786</strain>
    </source>
</reference>
<dbReference type="OMA" id="HEAMSSC"/>
<accession>A0A7N2R3W3</accession>
<dbReference type="EMBL" id="LRBV02000004">
    <property type="status" value="NOT_ANNOTATED_CDS"/>
    <property type="molecule type" value="Genomic_DNA"/>
</dbReference>
<keyword evidence="2" id="KW-1185">Reference proteome</keyword>
<organism evidence="1 2">
    <name type="scientific">Quercus lobata</name>
    <name type="common">Valley oak</name>
    <dbReference type="NCBI Taxonomy" id="97700"/>
    <lineage>
        <taxon>Eukaryota</taxon>
        <taxon>Viridiplantae</taxon>
        <taxon>Streptophyta</taxon>
        <taxon>Embryophyta</taxon>
        <taxon>Tracheophyta</taxon>
        <taxon>Spermatophyta</taxon>
        <taxon>Magnoliopsida</taxon>
        <taxon>eudicotyledons</taxon>
        <taxon>Gunneridae</taxon>
        <taxon>Pentapetalae</taxon>
        <taxon>rosids</taxon>
        <taxon>fabids</taxon>
        <taxon>Fagales</taxon>
        <taxon>Fagaceae</taxon>
        <taxon>Quercus</taxon>
    </lineage>
</organism>
<name>A0A7N2R3W3_QUELO</name>
<dbReference type="PANTHER" id="PTHR46890:SF1">
    <property type="entry name" value="REVERSE TRANSCRIPTASE DOMAIN-CONTAINING PROTEIN"/>
    <property type="match status" value="1"/>
</dbReference>